<dbReference type="EMBL" id="OV651830">
    <property type="protein sequence ID" value="CAH1104737.1"/>
    <property type="molecule type" value="Genomic_DNA"/>
</dbReference>
<dbReference type="AlphaFoldDB" id="A0A9P0GCR5"/>
<organism evidence="2 3">
    <name type="scientific">Psylliodes chrysocephalus</name>
    <dbReference type="NCBI Taxonomy" id="3402493"/>
    <lineage>
        <taxon>Eukaryota</taxon>
        <taxon>Metazoa</taxon>
        <taxon>Ecdysozoa</taxon>
        <taxon>Arthropoda</taxon>
        <taxon>Hexapoda</taxon>
        <taxon>Insecta</taxon>
        <taxon>Pterygota</taxon>
        <taxon>Neoptera</taxon>
        <taxon>Endopterygota</taxon>
        <taxon>Coleoptera</taxon>
        <taxon>Polyphaga</taxon>
        <taxon>Cucujiformia</taxon>
        <taxon>Chrysomeloidea</taxon>
        <taxon>Chrysomelidae</taxon>
        <taxon>Galerucinae</taxon>
        <taxon>Alticini</taxon>
        <taxon>Psylliodes</taxon>
    </lineage>
</organism>
<dbReference type="SMART" id="SM00256">
    <property type="entry name" value="FBOX"/>
    <property type="match status" value="1"/>
</dbReference>
<dbReference type="SUPFAM" id="SSF81383">
    <property type="entry name" value="F-box domain"/>
    <property type="match status" value="1"/>
</dbReference>
<reference evidence="2" key="1">
    <citation type="submission" date="2022-01" db="EMBL/GenBank/DDBJ databases">
        <authorList>
            <person name="King R."/>
        </authorList>
    </citation>
    <scope>NUCLEOTIDE SEQUENCE</scope>
</reference>
<dbReference type="InterPro" id="IPR032675">
    <property type="entry name" value="LRR_dom_sf"/>
</dbReference>
<evidence type="ECO:0000313" key="3">
    <source>
        <dbReference type="Proteomes" id="UP001153636"/>
    </source>
</evidence>
<evidence type="ECO:0000259" key="1">
    <source>
        <dbReference type="PROSITE" id="PS50181"/>
    </source>
</evidence>
<name>A0A9P0GCR5_9CUCU</name>
<feature type="domain" description="F-box" evidence="1">
    <location>
        <begin position="223"/>
        <end position="269"/>
    </location>
</feature>
<dbReference type="InterPro" id="IPR057207">
    <property type="entry name" value="FBXL15_LRR"/>
</dbReference>
<protein>
    <recommendedName>
        <fullName evidence="1">F-box domain-containing protein</fullName>
    </recommendedName>
</protein>
<dbReference type="InterPro" id="IPR001810">
    <property type="entry name" value="F-box_dom"/>
</dbReference>
<dbReference type="GO" id="GO:0031146">
    <property type="term" value="P:SCF-dependent proteasomal ubiquitin-dependent protein catabolic process"/>
    <property type="evidence" value="ECO:0007669"/>
    <property type="project" value="TreeGrafter"/>
</dbReference>
<dbReference type="InterPro" id="IPR036047">
    <property type="entry name" value="F-box-like_dom_sf"/>
</dbReference>
<dbReference type="Gene3D" id="3.80.10.10">
    <property type="entry name" value="Ribonuclease Inhibitor"/>
    <property type="match status" value="2"/>
</dbReference>
<proteinExistence type="predicted"/>
<sequence>MTLDFPRTNARLEFYVQKVLDFSSRYNYSNSCYYAPTNLIGEYEKYPAYGDFPEAYCLRYYGNWRKKSESFQINYRPQDYDCLGAEDYVTVQFEGAVVPKDICVYEIYNPGAVVRIWGKLLCKTQRPWVLLWEGEPEVHPKQSRKFHPQIRQINYLINTVRLEFNQTHLDYHYAVEAVLLGGQQPTSILETSIMSLGLLNSIKVLQPEDDSGDKVCQIEPNKLDFFTHLPNEVILHIFQYLDLKSLSRCARVSIRWNEVSADALLYQNINLKPYWYMVNCDTLTYFLEKCKTLKKLDLSWCGNDIDDFCQFVAMIIRANTNTLTHLSLGNCKFLNTEIISELSSCTELVDLRLRNTNWSLHLNYNLEKFNKLVSLDITSSDIEDADLIAVLKANPHLKILILDLCERLQRLDHVVQTVAMYNKNISTWSSWKTLSLTAEGVRRFGSCPNIKELDLGWCLINKDPGNCLHFIAEGCPQLRRLILSEWRGLNDNLVAPVIMSCKELTQLDFLGIKNITGEICEKALLFLPKLRLLDISYCDSINQDEVNIWKQLYPHIKIQKNY</sequence>
<dbReference type="GO" id="GO:0019005">
    <property type="term" value="C:SCF ubiquitin ligase complex"/>
    <property type="evidence" value="ECO:0007669"/>
    <property type="project" value="TreeGrafter"/>
</dbReference>
<dbReference type="CDD" id="cd09917">
    <property type="entry name" value="F-box_SF"/>
    <property type="match status" value="1"/>
</dbReference>
<dbReference type="Pfam" id="PF25372">
    <property type="entry name" value="DUF7885"/>
    <property type="match status" value="1"/>
</dbReference>
<dbReference type="PANTHER" id="PTHR13318">
    <property type="entry name" value="PARTNER OF PAIRED, ISOFORM B-RELATED"/>
    <property type="match status" value="1"/>
</dbReference>
<evidence type="ECO:0000313" key="2">
    <source>
        <dbReference type="EMBL" id="CAH1104737.1"/>
    </source>
</evidence>
<dbReference type="Gene3D" id="1.20.1280.50">
    <property type="match status" value="1"/>
</dbReference>
<accession>A0A9P0GCR5</accession>
<keyword evidence="3" id="KW-1185">Reference proteome</keyword>
<dbReference type="PROSITE" id="PS50181">
    <property type="entry name" value="FBOX"/>
    <property type="match status" value="1"/>
</dbReference>
<dbReference type="Pfam" id="PF12937">
    <property type="entry name" value="F-box-like"/>
    <property type="match status" value="1"/>
</dbReference>
<dbReference type="Proteomes" id="UP001153636">
    <property type="component" value="Chromosome 18"/>
</dbReference>
<gene>
    <name evidence="2" type="ORF">PSYICH_LOCUS6082</name>
</gene>
<dbReference type="SUPFAM" id="SSF52047">
    <property type="entry name" value="RNI-like"/>
    <property type="match status" value="1"/>
</dbReference>
<dbReference type="OrthoDB" id="2153609at2759"/>